<evidence type="ECO:0000313" key="3">
    <source>
        <dbReference type="Proteomes" id="UP000515152"/>
    </source>
</evidence>
<feature type="signal peptide" evidence="2">
    <location>
        <begin position="1"/>
        <end position="31"/>
    </location>
</feature>
<dbReference type="CTD" id="8074"/>
<dbReference type="Pfam" id="PF00167">
    <property type="entry name" value="FGF"/>
    <property type="match status" value="1"/>
</dbReference>
<dbReference type="Proteomes" id="UP000515152">
    <property type="component" value="Chromosome 16"/>
</dbReference>
<protein>
    <submittedName>
        <fullName evidence="4">Fibroblast growth factor 23</fullName>
    </submittedName>
</protein>
<dbReference type="PANTHER" id="PTHR11486">
    <property type="entry name" value="FIBROBLAST GROWTH FACTOR"/>
    <property type="match status" value="1"/>
</dbReference>
<sequence length="258" mass="28625">MMRRASSVLNMHSSLFALYLAALHGFPAVDGAPNPSPLLGSNWGNPRRYIHLQTTTDMSNFYMEISLNGQVRKTTSRGSYSVILLKAQTRQSVAILGVKSNRFLCMDTEGNLFSSPICKEEDCLFNHALLENRYDVYYSARNGMLVNLDRAKQVYVAGQNLPPSALFLPETNTIPLERLLHRGKRNRPTNPADPYNTLGNGEGSDSLPVPEEQEPDQGQDQEPGQVSKENPLSLNDEDPWNTRTKPGPVSPRSFGSMG</sequence>
<accession>A0A6P3VR01</accession>
<dbReference type="RefSeq" id="XP_012678925.3">
    <property type="nucleotide sequence ID" value="XM_012823471.3"/>
</dbReference>
<dbReference type="GO" id="GO:0008083">
    <property type="term" value="F:growth factor activity"/>
    <property type="evidence" value="ECO:0007669"/>
    <property type="project" value="InterPro"/>
</dbReference>
<dbReference type="GeneID" id="105896677"/>
<dbReference type="KEGG" id="char:105896677"/>
<dbReference type="AlphaFoldDB" id="A0A6P3VR01"/>
<feature type="chain" id="PRO_5035326966" evidence="2">
    <location>
        <begin position="32"/>
        <end position="258"/>
    </location>
</feature>
<evidence type="ECO:0000256" key="1">
    <source>
        <dbReference type="SAM" id="MobiDB-lite"/>
    </source>
</evidence>
<dbReference type="SMART" id="SM00442">
    <property type="entry name" value="FGF"/>
    <property type="match status" value="1"/>
</dbReference>
<feature type="region of interest" description="Disordered" evidence="1">
    <location>
        <begin position="179"/>
        <end position="258"/>
    </location>
</feature>
<organism evidence="3 4">
    <name type="scientific">Clupea harengus</name>
    <name type="common">Atlantic herring</name>
    <dbReference type="NCBI Taxonomy" id="7950"/>
    <lineage>
        <taxon>Eukaryota</taxon>
        <taxon>Metazoa</taxon>
        <taxon>Chordata</taxon>
        <taxon>Craniata</taxon>
        <taxon>Vertebrata</taxon>
        <taxon>Euteleostomi</taxon>
        <taxon>Actinopterygii</taxon>
        <taxon>Neopterygii</taxon>
        <taxon>Teleostei</taxon>
        <taxon>Clupei</taxon>
        <taxon>Clupeiformes</taxon>
        <taxon>Clupeoidei</taxon>
        <taxon>Clupeidae</taxon>
        <taxon>Clupea</taxon>
    </lineage>
</organism>
<dbReference type="InterPro" id="IPR002209">
    <property type="entry name" value="Fibroblast_GF_fam"/>
</dbReference>
<keyword evidence="3" id="KW-1185">Reference proteome</keyword>
<evidence type="ECO:0000256" key="2">
    <source>
        <dbReference type="SAM" id="SignalP"/>
    </source>
</evidence>
<reference evidence="4" key="1">
    <citation type="submission" date="2025-08" db="UniProtKB">
        <authorList>
            <consortium name="RefSeq"/>
        </authorList>
    </citation>
    <scope>IDENTIFICATION</scope>
</reference>
<proteinExistence type="predicted"/>
<dbReference type="OrthoDB" id="8909943at2759"/>
<gene>
    <name evidence="4" type="primary">fgf23</name>
</gene>
<name>A0A6P3VR01_CLUHA</name>
<keyword evidence="2" id="KW-0732">Signal</keyword>
<evidence type="ECO:0000313" key="4">
    <source>
        <dbReference type="RefSeq" id="XP_012678925.3"/>
    </source>
</evidence>